<accession>A0A6P8XW22</accession>
<organism evidence="1 2">
    <name type="scientific">Drosophila albomicans</name>
    <name type="common">Fruit fly</name>
    <dbReference type="NCBI Taxonomy" id="7291"/>
    <lineage>
        <taxon>Eukaryota</taxon>
        <taxon>Metazoa</taxon>
        <taxon>Ecdysozoa</taxon>
        <taxon>Arthropoda</taxon>
        <taxon>Hexapoda</taxon>
        <taxon>Insecta</taxon>
        <taxon>Pterygota</taxon>
        <taxon>Neoptera</taxon>
        <taxon>Endopterygota</taxon>
        <taxon>Diptera</taxon>
        <taxon>Brachycera</taxon>
        <taxon>Muscomorpha</taxon>
        <taxon>Ephydroidea</taxon>
        <taxon>Drosophilidae</taxon>
        <taxon>Drosophila</taxon>
    </lineage>
</organism>
<name>A0A6P8XW22_DROAB</name>
<sequence>MSSTGSLRKSKSKVSKTVPKSFTFNKANVEQTSRMPLATRDYGFLKTTNTATPFPKKADPLNTQMLVERLQGAVASSIVSDTDPTSTLSQRHSDYAIYQSPRSSEEISFEMKRKLFHEGEFTITKGKKTSEMYHPTPDFDDLPKGSKKDSQLWALKAMESYCRNMNIKFSKGFEN</sequence>
<gene>
    <name evidence="2" type="primary">LOC117575424</name>
</gene>
<dbReference type="GeneID" id="117575424"/>
<keyword evidence="1" id="KW-1185">Reference proteome</keyword>
<dbReference type="RefSeq" id="XP_034115515.1">
    <property type="nucleotide sequence ID" value="XM_034259624.2"/>
</dbReference>
<dbReference type="AlphaFoldDB" id="A0A6P8XW22"/>
<reference evidence="2" key="1">
    <citation type="submission" date="2025-08" db="UniProtKB">
        <authorList>
            <consortium name="RefSeq"/>
        </authorList>
    </citation>
    <scope>IDENTIFICATION</scope>
    <source>
        <strain evidence="2">15112-1751.03</strain>
        <tissue evidence="2">Whole Adult</tissue>
    </source>
</reference>
<proteinExistence type="predicted"/>
<evidence type="ECO:0000313" key="2">
    <source>
        <dbReference type="RefSeq" id="XP_034115515.1"/>
    </source>
</evidence>
<evidence type="ECO:0000313" key="1">
    <source>
        <dbReference type="Proteomes" id="UP000515160"/>
    </source>
</evidence>
<dbReference type="Proteomes" id="UP000515160">
    <property type="component" value="Chromosome 2R"/>
</dbReference>
<protein>
    <submittedName>
        <fullName evidence="2">Uncharacterized protein LOC117575424</fullName>
    </submittedName>
</protein>
<dbReference type="OrthoDB" id="8055880at2759"/>